<name>A0A7W9YNU7_9BACL</name>
<gene>
    <name evidence="1" type="ORF">HNQ82_000425</name>
</gene>
<sequence>MIASIGMANEFYLMHAGGEMKRMEGKRFTNGEQLYFLGYLSFSTISSDRTIFVGG</sequence>
<reference evidence="1 2" key="1">
    <citation type="submission" date="2020-08" db="EMBL/GenBank/DDBJ databases">
        <title>Genomic Encyclopedia of Type Strains, Phase IV (KMG-IV): sequencing the most valuable type-strain genomes for metagenomic binning, comparative biology and taxonomic classification.</title>
        <authorList>
            <person name="Goeker M."/>
        </authorList>
    </citation>
    <scope>NUCLEOTIDE SEQUENCE [LARGE SCALE GENOMIC DNA]</scope>
    <source>
        <strain evidence="1 2">DSM 23211</strain>
    </source>
</reference>
<evidence type="ECO:0000313" key="2">
    <source>
        <dbReference type="Proteomes" id="UP000523528"/>
    </source>
</evidence>
<keyword evidence="2" id="KW-1185">Reference proteome</keyword>
<organism evidence="1 2">
    <name type="scientific">Anoxybacillus tengchongensis</name>
    <dbReference type="NCBI Taxonomy" id="576944"/>
    <lineage>
        <taxon>Bacteria</taxon>
        <taxon>Bacillati</taxon>
        <taxon>Bacillota</taxon>
        <taxon>Bacilli</taxon>
        <taxon>Bacillales</taxon>
        <taxon>Anoxybacillaceae</taxon>
        <taxon>Anoxybacillus</taxon>
    </lineage>
</organism>
<accession>A0A7W9YNU7</accession>
<dbReference type="Proteomes" id="UP000523528">
    <property type="component" value="Unassembled WGS sequence"/>
</dbReference>
<dbReference type="AlphaFoldDB" id="A0A7W9YNU7"/>
<proteinExistence type="predicted"/>
<comment type="caution">
    <text evidence="1">The sequence shown here is derived from an EMBL/GenBank/DDBJ whole genome shotgun (WGS) entry which is preliminary data.</text>
</comment>
<dbReference type="EMBL" id="JACHES010000001">
    <property type="protein sequence ID" value="MBB6175615.1"/>
    <property type="molecule type" value="Genomic_DNA"/>
</dbReference>
<evidence type="ECO:0000313" key="1">
    <source>
        <dbReference type="EMBL" id="MBB6175615.1"/>
    </source>
</evidence>
<protein>
    <submittedName>
        <fullName evidence="1">Uncharacterized protein</fullName>
    </submittedName>
</protein>